<feature type="transmembrane region" description="Helical" evidence="1">
    <location>
        <begin position="234"/>
        <end position="259"/>
    </location>
</feature>
<feature type="transmembrane region" description="Helical" evidence="1">
    <location>
        <begin position="83"/>
        <end position="109"/>
    </location>
</feature>
<comment type="caution">
    <text evidence="2">The sequence shown here is derived from an EMBL/GenBank/DDBJ whole genome shotgun (WGS) entry which is preliminary data.</text>
</comment>
<dbReference type="AlphaFoldDB" id="A0A8J8FBY8"/>
<protein>
    <recommendedName>
        <fullName evidence="4">Glycerophosphoryl diester phosphodiesterase membrane domain-containing protein</fullName>
    </recommendedName>
</protein>
<evidence type="ECO:0000313" key="2">
    <source>
        <dbReference type="EMBL" id="NNV55198.1"/>
    </source>
</evidence>
<evidence type="ECO:0000256" key="1">
    <source>
        <dbReference type="SAM" id="Phobius"/>
    </source>
</evidence>
<evidence type="ECO:0008006" key="4">
    <source>
        <dbReference type="Google" id="ProtNLM"/>
    </source>
</evidence>
<name>A0A8J8FBY8_9BACT</name>
<reference evidence="2" key="1">
    <citation type="submission" date="2019-10" db="EMBL/GenBank/DDBJ databases">
        <title>Draft genome sequence of Panacibacter sp. KCS-6.</title>
        <authorList>
            <person name="Yim K.J."/>
        </authorList>
    </citation>
    <scope>NUCLEOTIDE SEQUENCE</scope>
    <source>
        <strain evidence="2">KCS-6</strain>
    </source>
</reference>
<feature type="transmembrane region" description="Helical" evidence="1">
    <location>
        <begin position="195"/>
        <end position="222"/>
    </location>
</feature>
<feature type="transmembrane region" description="Helical" evidence="1">
    <location>
        <begin position="32"/>
        <end position="54"/>
    </location>
</feature>
<keyword evidence="1" id="KW-0812">Transmembrane</keyword>
<keyword evidence="1" id="KW-0472">Membrane</keyword>
<proteinExistence type="predicted"/>
<keyword evidence="3" id="KW-1185">Reference proteome</keyword>
<dbReference type="RefSeq" id="WP_171607124.1">
    <property type="nucleotide sequence ID" value="NZ_WHPF01000004.1"/>
</dbReference>
<organism evidence="2 3">
    <name type="scientific">Limnovirga soli</name>
    <dbReference type="NCBI Taxonomy" id="2656915"/>
    <lineage>
        <taxon>Bacteria</taxon>
        <taxon>Pseudomonadati</taxon>
        <taxon>Bacteroidota</taxon>
        <taxon>Chitinophagia</taxon>
        <taxon>Chitinophagales</taxon>
        <taxon>Chitinophagaceae</taxon>
        <taxon>Limnovirga</taxon>
    </lineage>
</organism>
<dbReference type="EMBL" id="WHPF01000004">
    <property type="protein sequence ID" value="NNV55198.1"/>
    <property type="molecule type" value="Genomic_DNA"/>
</dbReference>
<feature type="transmembrane region" description="Helical" evidence="1">
    <location>
        <begin position="156"/>
        <end position="174"/>
    </location>
</feature>
<dbReference type="Proteomes" id="UP000598971">
    <property type="component" value="Unassembled WGS sequence"/>
</dbReference>
<evidence type="ECO:0000313" key="3">
    <source>
        <dbReference type="Proteomes" id="UP000598971"/>
    </source>
</evidence>
<sequence length="294" mass="33271">MAQQKIQLGKLRDFGENFSDTFQFIKQEFKPLITCFLVISGFFILSSSILGGLYQKDAFGFLDQFQPGLNSIPQRGLSETFTIGYFAFLIVTVLNISVMRTVVAVYMKLYDETGESPSIQEVWNMFARYFFRIFLYSIPQFILIMVGMIFCLAPGIYFMVVLLPYPFMVVNENVSFTESFNRSIYLIKENFWVSLGTYFVAYIIYAVSSSVIGLMIGAIFGVGSYLSTGELSSAAAYVTAVLSLVQYVFYIVFFVSVGLHYYHLVEQKDGTGLTKRLETLGDNSGTNTSIEEQY</sequence>
<feature type="transmembrane region" description="Helical" evidence="1">
    <location>
        <begin position="129"/>
        <end position="150"/>
    </location>
</feature>
<gene>
    <name evidence="2" type="ORF">GD597_06990</name>
</gene>
<accession>A0A8J8FBY8</accession>
<keyword evidence="1" id="KW-1133">Transmembrane helix</keyword>